<dbReference type="EMBL" id="JBBPEH010000003">
    <property type="protein sequence ID" value="KAK7540785.1"/>
    <property type="molecule type" value="Genomic_DNA"/>
</dbReference>
<comment type="caution">
    <text evidence="6">The sequence shown here is derived from an EMBL/GenBank/DDBJ whole genome shotgun (WGS) entry which is preliminary data.</text>
</comment>
<dbReference type="Proteomes" id="UP001360953">
    <property type="component" value="Unassembled WGS sequence"/>
</dbReference>
<dbReference type="InterPro" id="IPR009311">
    <property type="entry name" value="IFI6/IFI27-like"/>
</dbReference>
<organism evidence="6 7">
    <name type="scientific">Phyllosticta citribraziliensis</name>
    <dbReference type="NCBI Taxonomy" id="989973"/>
    <lineage>
        <taxon>Eukaryota</taxon>
        <taxon>Fungi</taxon>
        <taxon>Dikarya</taxon>
        <taxon>Ascomycota</taxon>
        <taxon>Pezizomycotina</taxon>
        <taxon>Dothideomycetes</taxon>
        <taxon>Dothideomycetes incertae sedis</taxon>
        <taxon>Botryosphaeriales</taxon>
        <taxon>Phyllostictaceae</taxon>
        <taxon>Phyllosticta</taxon>
    </lineage>
</organism>
<protein>
    <submittedName>
        <fullName evidence="6">Uncharacterized protein</fullName>
    </submittedName>
</protein>
<gene>
    <name evidence="6" type="ORF">J3D65DRAFT_600890</name>
</gene>
<accession>A0ABR1LZZ5</accession>
<name>A0ABR1LZZ5_9PEZI</name>
<keyword evidence="5" id="KW-0472">Membrane</keyword>
<proteinExistence type="inferred from homology"/>
<evidence type="ECO:0000313" key="7">
    <source>
        <dbReference type="Proteomes" id="UP001360953"/>
    </source>
</evidence>
<keyword evidence="7" id="KW-1185">Reference proteome</keyword>
<evidence type="ECO:0000256" key="2">
    <source>
        <dbReference type="ARBA" id="ARBA00007262"/>
    </source>
</evidence>
<evidence type="ECO:0000256" key="5">
    <source>
        <dbReference type="ARBA" id="ARBA00023136"/>
    </source>
</evidence>
<evidence type="ECO:0000256" key="4">
    <source>
        <dbReference type="ARBA" id="ARBA00022989"/>
    </source>
</evidence>
<dbReference type="GeneID" id="92030905"/>
<keyword evidence="4" id="KW-1133">Transmembrane helix</keyword>
<comment type="similarity">
    <text evidence="2">Belongs to the IFI6/IFI27 family.</text>
</comment>
<evidence type="ECO:0000256" key="1">
    <source>
        <dbReference type="ARBA" id="ARBA00004141"/>
    </source>
</evidence>
<evidence type="ECO:0000313" key="6">
    <source>
        <dbReference type="EMBL" id="KAK7540785.1"/>
    </source>
</evidence>
<dbReference type="RefSeq" id="XP_066657716.1">
    <property type="nucleotide sequence ID" value="XM_066797999.1"/>
</dbReference>
<sequence>MADNNFFGNLFVNVTESAQQLFNKTTEYVFSIKWEDLPEDIKTYIRENPGQAGMHVVGGVVFFAPALITGPLLGLLGFTAVGPAAGSIAAAWQAFIGPVAARGFFATLQSAAMGGYGAPIVGSIVRAVAAWGFAGWKRNGTETGGNMTGNGMGNEPVM</sequence>
<evidence type="ECO:0000256" key="3">
    <source>
        <dbReference type="ARBA" id="ARBA00022692"/>
    </source>
</evidence>
<dbReference type="InterPro" id="IPR038213">
    <property type="entry name" value="IFI6/IFI27-like_sf"/>
</dbReference>
<reference evidence="6 7" key="1">
    <citation type="submission" date="2024-04" db="EMBL/GenBank/DDBJ databases">
        <title>Phyllosticta paracitricarpa is synonymous to the EU quarantine fungus P. citricarpa based on phylogenomic analyses.</title>
        <authorList>
            <consortium name="Lawrence Berkeley National Laboratory"/>
            <person name="Van ingen-buijs V.A."/>
            <person name="Van westerhoven A.C."/>
            <person name="Haridas S."/>
            <person name="Skiadas P."/>
            <person name="Martin F."/>
            <person name="Groenewald J.Z."/>
            <person name="Crous P.W."/>
            <person name="Seidl M.F."/>
        </authorList>
    </citation>
    <scope>NUCLEOTIDE SEQUENCE [LARGE SCALE GENOMIC DNA]</scope>
    <source>
        <strain evidence="6 7">CPC 17464</strain>
    </source>
</reference>
<dbReference type="Gene3D" id="6.10.110.10">
    <property type="match status" value="1"/>
</dbReference>
<comment type="subcellular location">
    <subcellularLocation>
        <location evidence="1">Membrane</location>
        <topology evidence="1">Multi-pass membrane protein</topology>
    </subcellularLocation>
</comment>
<dbReference type="PANTHER" id="PTHR16932:SF18">
    <property type="entry name" value="INTERFERON, ALPHA-INDUCIBLE PROTEIN 27-LIKE 2"/>
    <property type="match status" value="1"/>
</dbReference>
<dbReference type="PANTHER" id="PTHR16932">
    <property type="entry name" value="INTERFERON ALPHA-INDUCIBLE PROTEIN 27"/>
    <property type="match status" value="1"/>
</dbReference>
<keyword evidence="3" id="KW-0812">Transmembrane</keyword>
<dbReference type="Pfam" id="PF06140">
    <property type="entry name" value="Ifi-6-16"/>
    <property type="match status" value="1"/>
</dbReference>